<dbReference type="WormBase" id="F55E10.2">
    <property type="protein sequence ID" value="CE02782"/>
    <property type="gene ID" value="WBGene00018882"/>
</dbReference>
<keyword evidence="1" id="KW-1133">Transmembrane helix</keyword>
<dbReference type="HOGENOM" id="CLU_2348581_0_0_1"/>
<gene>
    <name evidence="2" type="ORF">CELE_F55E10.2</name>
    <name evidence="2 4" type="ORF">F55E10.2</name>
</gene>
<dbReference type="AGR" id="WB:WBGene00018882"/>
<reference evidence="2 3" key="1">
    <citation type="journal article" date="1998" name="Science">
        <title>Genome sequence of the nematode C. elegans: a platform for investigating biology.</title>
        <authorList>
            <consortium name="The C. elegans sequencing consortium"/>
            <person name="Sulson J.E."/>
            <person name="Waterston R."/>
        </authorList>
    </citation>
    <scope>NUCLEOTIDE SEQUENCE [LARGE SCALE GENOMIC DNA]</scope>
    <source>
        <strain evidence="2 3">Bristol N2</strain>
    </source>
</reference>
<organism evidence="2 3">
    <name type="scientific">Caenorhabditis elegans</name>
    <dbReference type="NCBI Taxonomy" id="6239"/>
    <lineage>
        <taxon>Eukaryota</taxon>
        <taxon>Metazoa</taxon>
        <taxon>Ecdysozoa</taxon>
        <taxon>Nematoda</taxon>
        <taxon>Chromadorea</taxon>
        <taxon>Rhabditida</taxon>
        <taxon>Rhabditina</taxon>
        <taxon>Rhabditomorpha</taxon>
        <taxon>Rhabditoidea</taxon>
        <taxon>Rhabditidae</taxon>
        <taxon>Peloderinae</taxon>
        <taxon>Caenorhabditis</taxon>
    </lineage>
</organism>
<accession>Q20838</accession>
<dbReference type="Proteomes" id="UP000001940">
    <property type="component" value="Chromosome X"/>
</dbReference>
<dbReference type="STRING" id="6239.F55E10.2.1"/>
<dbReference type="AlphaFoldDB" id="Q20838"/>
<dbReference type="GeneID" id="186311"/>
<evidence type="ECO:0000313" key="3">
    <source>
        <dbReference type="Proteomes" id="UP000001940"/>
    </source>
</evidence>
<evidence type="ECO:0000313" key="4">
    <source>
        <dbReference type="WormBase" id="F55E10.2"/>
    </source>
</evidence>
<dbReference type="EMBL" id="BX284606">
    <property type="protein sequence ID" value="CCD70888.1"/>
    <property type="molecule type" value="Genomic_DNA"/>
</dbReference>
<dbReference type="RefSeq" id="NP_509413.1">
    <property type="nucleotide sequence ID" value="NM_077012.1"/>
</dbReference>
<keyword evidence="3" id="KW-1185">Reference proteome</keyword>
<keyword evidence="1 2" id="KW-0812">Transmembrane</keyword>
<dbReference type="PIR" id="T16463">
    <property type="entry name" value="T16463"/>
</dbReference>
<keyword evidence="1" id="KW-0472">Membrane</keyword>
<dbReference type="UCSC" id="F55E10.2">
    <property type="organism name" value="c. elegans"/>
</dbReference>
<dbReference type="KEGG" id="cel:CELE_F55E10.2"/>
<dbReference type="CTD" id="186311"/>
<dbReference type="InParanoid" id="Q20838"/>
<name>Q20838_CAEEL</name>
<proteinExistence type="predicted"/>
<protein>
    <submittedName>
        <fullName evidence="2">Transmembrane protein</fullName>
    </submittedName>
</protein>
<evidence type="ECO:0000313" key="2">
    <source>
        <dbReference type="EMBL" id="CCD70888.1"/>
    </source>
</evidence>
<dbReference type="PaxDb" id="6239-F55E10.2"/>
<sequence>MTPISTLKTNSLGGTEADLTNLLNANIHHMVLILTVLSLLLLWLCSAFCKETNKAAAENLVKIHYNHQFDWVAEIGTGLPLSGFLRRKDESVVYLNN</sequence>
<dbReference type="Bgee" id="WBGene00018882">
    <property type="expression patterns" value="Expressed in larva"/>
</dbReference>
<feature type="transmembrane region" description="Helical" evidence="1">
    <location>
        <begin position="27"/>
        <end position="49"/>
    </location>
</feature>
<evidence type="ECO:0000256" key="1">
    <source>
        <dbReference type="SAM" id="Phobius"/>
    </source>
</evidence>